<organism evidence="2 3">
    <name type="scientific">Paenibacillus taihuensis</name>
    <dbReference type="NCBI Taxonomy" id="1156355"/>
    <lineage>
        <taxon>Bacteria</taxon>
        <taxon>Bacillati</taxon>
        <taxon>Bacillota</taxon>
        <taxon>Bacilli</taxon>
        <taxon>Bacillales</taxon>
        <taxon>Paenibacillaceae</taxon>
        <taxon>Paenibacillus</taxon>
    </lineage>
</organism>
<gene>
    <name evidence="2" type="ORF">A8990_13918</name>
</gene>
<feature type="region of interest" description="Disordered" evidence="1">
    <location>
        <begin position="1"/>
        <end position="49"/>
    </location>
</feature>
<evidence type="ECO:0000313" key="3">
    <source>
        <dbReference type="Proteomes" id="UP000256304"/>
    </source>
</evidence>
<accession>A0A3D9R244</accession>
<dbReference type="GO" id="GO:0020037">
    <property type="term" value="F:heme binding"/>
    <property type="evidence" value="ECO:0007669"/>
    <property type="project" value="InterPro"/>
</dbReference>
<dbReference type="EMBL" id="QTTN01000039">
    <property type="protein sequence ID" value="REE68029.1"/>
    <property type="molecule type" value="Genomic_DNA"/>
</dbReference>
<dbReference type="AlphaFoldDB" id="A0A3D9R244"/>
<protein>
    <submittedName>
        <fullName evidence="2">Catalase</fullName>
    </submittedName>
</protein>
<dbReference type="SUPFAM" id="SSF56634">
    <property type="entry name" value="Heme-dependent catalase-like"/>
    <property type="match status" value="1"/>
</dbReference>
<dbReference type="Proteomes" id="UP000256304">
    <property type="component" value="Unassembled WGS sequence"/>
</dbReference>
<feature type="compositionally biased region" description="Polar residues" evidence="1">
    <location>
        <begin position="12"/>
        <end position="32"/>
    </location>
</feature>
<keyword evidence="3" id="KW-1185">Reference proteome</keyword>
<evidence type="ECO:0000256" key="1">
    <source>
        <dbReference type="SAM" id="MobiDB-lite"/>
    </source>
</evidence>
<dbReference type="Gene3D" id="4.10.91.20">
    <property type="match status" value="1"/>
</dbReference>
<dbReference type="RefSeq" id="WP_245996194.1">
    <property type="nucleotide sequence ID" value="NZ_QTTN01000039.1"/>
</dbReference>
<evidence type="ECO:0000313" key="2">
    <source>
        <dbReference type="EMBL" id="REE68029.1"/>
    </source>
</evidence>
<comment type="caution">
    <text evidence="2">The sequence shown here is derived from an EMBL/GenBank/DDBJ whole genome shotgun (WGS) entry which is preliminary data.</text>
</comment>
<dbReference type="InterPro" id="IPR020835">
    <property type="entry name" value="Catalase_sf"/>
</dbReference>
<name>A0A3D9R244_9BACL</name>
<sequence length="49" mass="5234">MNKNQHDAPGGDSNQTLTTGQGHPVTDNQNIRTVGGRGPSTLWNSFARV</sequence>
<reference evidence="2 3" key="1">
    <citation type="submission" date="2018-08" db="EMBL/GenBank/DDBJ databases">
        <title>Genomic Encyclopedia of Type Strains, Phase III (KMG-III): the genomes of soil and plant-associated and newly described type strains.</title>
        <authorList>
            <person name="Whitman W."/>
        </authorList>
    </citation>
    <scope>NUCLEOTIDE SEQUENCE [LARGE SCALE GENOMIC DNA]</scope>
    <source>
        <strain evidence="2 3">CGMCC 1.10966</strain>
    </source>
</reference>
<proteinExistence type="predicted"/>